<dbReference type="InterPro" id="IPR033428">
    <property type="entry name" value="DUF5118"/>
</dbReference>
<protein>
    <submittedName>
        <fullName evidence="5">Zinc-dependent metalloprotease</fullName>
    </submittedName>
</protein>
<dbReference type="Pfam" id="PF16313">
    <property type="entry name" value="DUF4953"/>
    <property type="match status" value="1"/>
</dbReference>
<feature type="signal peptide" evidence="1">
    <location>
        <begin position="1"/>
        <end position="28"/>
    </location>
</feature>
<dbReference type="GO" id="GO:0008237">
    <property type="term" value="F:metallopeptidase activity"/>
    <property type="evidence" value="ECO:0007669"/>
    <property type="project" value="UniProtKB-KW"/>
</dbReference>
<keyword evidence="1" id="KW-0732">Signal</keyword>
<reference evidence="5 6" key="1">
    <citation type="submission" date="2021-11" db="EMBL/GenBank/DDBJ databases">
        <title>Aliifidinibius sp. nov., a new bacterium isolated from saline soil.</title>
        <authorList>
            <person name="Galisteo C."/>
            <person name="De La Haba R."/>
            <person name="Sanchez-Porro C."/>
            <person name="Ventosa A."/>
        </authorList>
    </citation>
    <scope>NUCLEOTIDE SEQUENCE [LARGE SCALE GENOMIC DNA]</scope>
    <source>
        <strain evidence="5 6">KACC 190600</strain>
    </source>
</reference>
<sequence length="837" mass="96271">MDYLNFMRHKGWAVLLLSIGLVAGCATSKETTSSGKSASQEENGENGDYKAYEKVITDEAQSDEGLFTVHKVDNKYYYEIPDSVLNQEMLLVSRIAGTQNDLSFGGAGMKARSQQVVRWQIKDDNILLRHVSYESIADENNPIYESVKNNNYEPIVHSFDIETIKKDSVSENTKVIEVTDFFTSDVPLISGLSDGQRKQFEVRRLDGERSLIDSIRAYPENIETRHILTYESGSPPDDAPTGTISLEMNQSMILLPDQQMEKRVVDDRVGYFSIEQIKYGGERHRADEKQFVTRYELVPKDKEAYLDGELVEPVEPIVYYIDPATPKKWRPYLKQGVEDWQKAFEEAGFKNAIIAKDPPSEEENPEFTPEDVRYSVIRYIANDIPNAQGPHVHDPRTGQILESDILWYHNVMNLLRNWYFVQTAAANPEARSVQFEDEVMGELVRFVSAHEVGHTLGLPHNWGSSYAYPVDSLRSPSFTEEHGTAPSIMDYARFNYIAQPGDGVESFGPAIGEYDEWSIKWGYTWFPEDMSQEEQQATLNEWTRERADDPRYFYGRQTGSKIDPRSQNEDLGNDAMKAGELGIENLKRITDNLIEWTHREGADYDELEELYDNVVTQWGRYMGHVTKNVGGVYENHKTYSQNGPVYQFVPRETQERAMTFLGEFAFSTPEWMLNEDILDRINQSTVVNNLRSAQVNVLNDLTNPQRIARLIEFDARSSDDTYDTFEMMDDVRSIIWSELENNTAIGVHRRNLQRAYIERMAYLMTEELPDVSGEMKEYYGWTDVDVSQSDIRPIVRDQLETLQRDIQRTQSRVSDRATRVHLADAEQRIENILDPNS</sequence>
<dbReference type="InterPro" id="IPR032534">
    <property type="entry name" value="EcxA_zinc-bd"/>
</dbReference>
<dbReference type="PANTHER" id="PTHR38478:SF1">
    <property type="entry name" value="ZINC DEPENDENT METALLOPROTEASE DOMAIN LIPOPROTEIN"/>
    <property type="match status" value="1"/>
</dbReference>
<dbReference type="SUPFAM" id="SSF55486">
    <property type="entry name" value="Metalloproteases ('zincins'), catalytic domain"/>
    <property type="match status" value="1"/>
</dbReference>
<comment type="caution">
    <text evidence="5">The sequence shown here is derived from an EMBL/GenBank/DDBJ whole genome shotgun (WGS) entry which is preliminary data.</text>
</comment>
<evidence type="ECO:0000256" key="1">
    <source>
        <dbReference type="SAM" id="SignalP"/>
    </source>
</evidence>
<feature type="domain" description="DUF5118" evidence="4">
    <location>
        <begin position="50"/>
        <end position="98"/>
    </location>
</feature>
<dbReference type="EMBL" id="JAJNDC010000002">
    <property type="protein sequence ID" value="MCW9713224.1"/>
    <property type="molecule type" value="Genomic_DNA"/>
</dbReference>
<dbReference type="InterPro" id="IPR034032">
    <property type="entry name" value="Zn_MMP-like_bac"/>
</dbReference>
<keyword evidence="6" id="KW-1185">Reference proteome</keyword>
<proteinExistence type="predicted"/>
<evidence type="ECO:0000259" key="3">
    <source>
        <dbReference type="Pfam" id="PF17148"/>
    </source>
</evidence>
<keyword evidence="5" id="KW-0482">Metalloprotease</keyword>
<feature type="chain" id="PRO_5045996598" evidence="1">
    <location>
        <begin position="29"/>
        <end position="837"/>
    </location>
</feature>
<evidence type="ECO:0000313" key="6">
    <source>
        <dbReference type="Proteomes" id="UP001207337"/>
    </source>
</evidence>
<name>A0ABT3PZE7_9BACT</name>
<dbReference type="Pfam" id="PF17148">
    <property type="entry name" value="DUF5117"/>
    <property type="match status" value="1"/>
</dbReference>
<organism evidence="5 6">
    <name type="scientific">Fodinibius salicampi</name>
    <dbReference type="NCBI Taxonomy" id="1920655"/>
    <lineage>
        <taxon>Bacteria</taxon>
        <taxon>Pseudomonadati</taxon>
        <taxon>Balneolota</taxon>
        <taxon>Balneolia</taxon>
        <taxon>Balneolales</taxon>
        <taxon>Balneolaceae</taxon>
        <taxon>Fodinibius</taxon>
    </lineage>
</organism>
<evidence type="ECO:0000259" key="4">
    <source>
        <dbReference type="Pfam" id="PF17162"/>
    </source>
</evidence>
<gene>
    <name evidence="5" type="ORF">LQ318_09935</name>
</gene>
<dbReference type="RefSeq" id="WP_265789753.1">
    <property type="nucleotide sequence ID" value="NZ_BAABRS010000002.1"/>
</dbReference>
<accession>A0ABT3PZE7</accession>
<dbReference type="CDD" id="cd04276">
    <property type="entry name" value="ZnMc_MMP_like_2"/>
    <property type="match status" value="1"/>
</dbReference>
<dbReference type="PANTHER" id="PTHR38478">
    <property type="entry name" value="PEPTIDASE M1A AND M12B"/>
    <property type="match status" value="1"/>
</dbReference>
<feature type="domain" description="DUF5117" evidence="3">
    <location>
        <begin position="110"/>
        <end position="300"/>
    </location>
</feature>
<keyword evidence="5" id="KW-0378">Hydrolase</keyword>
<keyword evidence="5" id="KW-0645">Protease</keyword>
<dbReference type="Proteomes" id="UP001207337">
    <property type="component" value="Unassembled WGS sequence"/>
</dbReference>
<evidence type="ECO:0000313" key="5">
    <source>
        <dbReference type="EMBL" id="MCW9713224.1"/>
    </source>
</evidence>
<dbReference type="Pfam" id="PF17162">
    <property type="entry name" value="DUF5118"/>
    <property type="match status" value="1"/>
</dbReference>
<feature type="domain" description="EcxA zinc-binding" evidence="2">
    <location>
        <begin position="434"/>
        <end position="741"/>
    </location>
</feature>
<evidence type="ECO:0000259" key="2">
    <source>
        <dbReference type="Pfam" id="PF16313"/>
    </source>
</evidence>
<dbReference type="InterPro" id="IPR033413">
    <property type="entry name" value="DUF5117"/>
</dbReference>